<proteinExistence type="predicted"/>
<evidence type="ECO:0000313" key="2">
    <source>
        <dbReference type="EMBL" id="QEF98948.1"/>
    </source>
</evidence>
<dbReference type="EMBL" id="CP036264">
    <property type="protein sequence ID" value="QEF98948.1"/>
    <property type="molecule type" value="Genomic_DNA"/>
</dbReference>
<evidence type="ECO:0000313" key="3">
    <source>
        <dbReference type="Proteomes" id="UP000321353"/>
    </source>
</evidence>
<protein>
    <submittedName>
        <fullName evidence="2">Uncharacterized protein</fullName>
    </submittedName>
</protein>
<feature type="chain" id="PRO_5023060490" evidence="1">
    <location>
        <begin position="25"/>
        <end position="183"/>
    </location>
</feature>
<reference evidence="2 3" key="1">
    <citation type="submission" date="2019-02" db="EMBL/GenBank/DDBJ databases">
        <title>Planctomycetal bacteria perform biofilm scaping via a novel small molecule.</title>
        <authorList>
            <person name="Jeske O."/>
            <person name="Boedeker C."/>
            <person name="Wiegand S."/>
            <person name="Breitling P."/>
            <person name="Kallscheuer N."/>
            <person name="Jogler M."/>
            <person name="Rohde M."/>
            <person name="Petersen J."/>
            <person name="Medema M.H."/>
            <person name="Surup F."/>
            <person name="Jogler C."/>
        </authorList>
    </citation>
    <scope>NUCLEOTIDE SEQUENCE [LARGE SCALE GENOMIC DNA]</scope>
    <source>
        <strain evidence="2 3">Mal15</strain>
    </source>
</reference>
<gene>
    <name evidence="2" type="ORF">Mal15_30060</name>
</gene>
<dbReference type="KEGG" id="smam:Mal15_30060"/>
<dbReference type="RefSeq" id="WP_147868421.1">
    <property type="nucleotide sequence ID" value="NZ_CP036264.1"/>
</dbReference>
<name>A0A5B9MD06_9BACT</name>
<keyword evidence="1" id="KW-0732">Signal</keyword>
<accession>A0A5B9MD06</accession>
<dbReference type="AlphaFoldDB" id="A0A5B9MD06"/>
<evidence type="ECO:0000256" key="1">
    <source>
        <dbReference type="SAM" id="SignalP"/>
    </source>
</evidence>
<keyword evidence="3" id="KW-1185">Reference proteome</keyword>
<dbReference type="Proteomes" id="UP000321353">
    <property type="component" value="Chromosome"/>
</dbReference>
<sequence precursor="true">MTRVLPLICLLIASLSLDARTANAGSPTILSGEFQFFHHAVDPNDATICLTPVPGLAFHDVPGDFLGHATGIGNFFGTGTADTCAFFQPIFGIYAQFTGSFAWQTQSGRTIQGEFLGFDLNPLVYSPDGQPIVFETSILVVFRDQNGRFIGMGSATGLDDPFAVLSGDPTTAGVQASINGFLF</sequence>
<feature type="signal peptide" evidence="1">
    <location>
        <begin position="1"/>
        <end position="24"/>
    </location>
</feature>
<organism evidence="2 3">
    <name type="scientific">Stieleria maiorica</name>
    <dbReference type="NCBI Taxonomy" id="2795974"/>
    <lineage>
        <taxon>Bacteria</taxon>
        <taxon>Pseudomonadati</taxon>
        <taxon>Planctomycetota</taxon>
        <taxon>Planctomycetia</taxon>
        <taxon>Pirellulales</taxon>
        <taxon>Pirellulaceae</taxon>
        <taxon>Stieleria</taxon>
    </lineage>
</organism>